<evidence type="ECO:0000259" key="1">
    <source>
        <dbReference type="Pfam" id="PF13439"/>
    </source>
</evidence>
<dbReference type="InterPro" id="IPR050194">
    <property type="entry name" value="Glycosyltransferase_grp1"/>
</dbReference>
<dbReference type="Pfam" id="PF13439">
    <property type="entry name" value="Glyco_transf_4"/>
    <property type="match status" value="1"/>
</dbReference>
<dbReference type="InterPro" id="IPR028098">
    <property type="entry name" value="Glyco_trans_4-like_N"/>
</dbReference>
<dbReference type="EMBL" id="CP045913">
    <property type="protein sequence ID" value="QGH59743.1"/>
    <property type="molecule type" value="Genomic_DNA"/>
</dbReference>
<name>A0A5Q2V8Y5_SERPR</name>
<dbReference type="Gene3D" id="3.40.50.2000">
    <property type="entry name" value="Glycogen Phosphorylase B"/>
    <property type="match status" value="2"/>
</dbReference>
<evidence type="ECO:0000313" key="2">
    <source>
        <dbReference type="EMBL" id="QGH59743.1"/>
    </source>
</evidence>
<dbReference type="PANTHER" id="PTHR45947">
    <property type="entry name" value="SULFOQUINOVOSYL TRANSFERASE SQD2"/>
    <property type="match status" value="1"/>
</dbReference>
<proteinExistence type="predicted"/>
<accession>A0A5Q2V8Y5</accession>
<sequence length="378" mass="42664">MNILIVNTLYAPFKVGGAEVSVQLLAEALVSKGDRVRVVCLHDEKTRKQTELNGVEVVYLPLKNLYWPFNNVQKGKIKKILWHLIDNFNPMMGKIFEQELDDFKPDIVHTNNISGFSVAIWDAVKNKNIKLVHTARDYYLLHHNCTLFQSGKNMDVKSTKIKLASIIKKSKSKNVDRFVGISKYISALHRDNGFAQNAVHQHIYNPIKNISIDNEPSTVIRVGFIGRLTEDKGFSAFCDKAQEMTIPNEIEFFAAGRLASSIEGDHLKAKAERAGVHLLGFVPVESFLATVDMIYLPTMWNEPFGRVVAETASAGKHVFTSYAGGVAEVAEYYENVYELNEFTLEKLRTLKNHHVEALDVNPFDVGQLAADYKEVYKN</sequence>
<protein>
    <submittedName>
        <fullName evidence="2">Glycosyltransferase</fullName>
    </submittedName>
</protein>
<organism evidence="2 3">
    <name type="scientific">Serratia proteamaculans</name>
    <dbReference type="NCBI Taxonomy" id="28151"/>
    <lineage>
        <taxon>Bacteria</taxon>
        <taxon>Pseudomonadati</taxon>
        <taxon>Pseudomonadota</taxon>
        <taxon>Gammaproteobacteria</taxon>
        <taxon>Enterobacterales</taxon>
        <taxon>Yersiniaceae</taxon>
        <taxon>Serratia</taxon>
    </lineage>
</organism>
<dbReference type="SUPFAM" id="SSF53756">
    <property type="entry name" value="UDP-Glycosyltransferase/glycogen phosphorylase"/>
    <property type="match status" value="1"/>
</dbReference>
<evidence type="ECO:0000313" key="3">
    <source>
        <dbReference type="Proteomes" id="UP000381260"/>
    </source>
</evidence>
<dbReference type="Proteomes" id="UP000381260">
    <property type="component" value="Chromosome"/>
</dbReference>
<dbReference type="AlphaFoldDB" id="A0A5Q2V8Y5"/>
<dbReference type="Pfam" id="PF13692">
    <property type="entry name" value="Glyco_trans_1_4"/>
    <property type="match status" value="1"/>
</dbReference>
<feature type="domain" description="Glycosyltransferase subfamily 4-like N-terminal" evidence="1">
    <location>
        <begin position="15"/>
        <end position="200"/>
    </location>
</feature>
<keyword evidence="2" id="KW-0808">Transferase</keyword>
<dbReference type="RefSeq" id="WP_153857402.1">
    <property type="nucleotide sequence ID" value="NZ_CP045913.1"/>
</dbReference>
<dbReference type="GO" id="GO:0016757">
    <property type="term" value="F:glycosyltransferase activity"/>
    <property type="evidence" value="ECO:0007669"/>
    <property type="project" value="UniProtKB-ARBA"/>
</dbReference>
<dbReference type="CDD" id="cd03823">
    <property type="entry name" value="GT4_ExpE7-like"/>
    <property type="match status" value="1"/>
</dbReference>
<gene>
    <name evidence="2" type="ORF">GHV41_02280</name>
</gene>
<reference evidence="2 3" key="1">
    <citation type="submission" date="2019-11" db="EMBL/GenBank/DDBJ databases">
        <title>The Phosphoenolpyruvate Phosphotransferase System Regulates Serratia proteamaculans 336X Biofilm Formation and Wheat Roots colonization.</title>
        <authorList>
            <person name="Liu F."/>
        </authorList>
    </citation>
    <scope>NUCLEOTIDE SEQUENCE [LARGE SCALE GENOMIC DNA]</scope>
    <source>
        <strain evidence="2 3">336X</strain>
    </source>
</reference>
<dbReference type="PANTHER" id="PTHR45947:SF13">
    <property type="entry name" value="TRANSFERASE"/>
    <property type="match status" value="1"/>
</dbReference>